<sequence length="114" mass="11624">MGTATATATEARAVGPSSKPVITISTFVTHIPGASNAKMGTVSKGTATPTLNNTLTEPAQARAVSTAKSATKTHSAAKSGATSFSRGSNTEMNSVFYVASALVGYIVYYISNFN</sequence>
<feature type="region of interest" description="Disordered" evidence="1">
    <location>
        <begin position="60"/>
        <end position="85"/>
    </location>
</feature>
<evidence type="ECO:0000313" key="3">
    <source>
        <dbReference type="EMBL" id="PVU85532.1"/>
    </source>
</evidence>
<keyword evidence="2" id="KW-1133">Transmembrane helix</keyword>
<dbReference type="AlphaFoldDB" id="A0A2T9XZL7"/>
<feature type="compositionally biased region" description="Low complexity" evidence="1">
    <location>
        <begin position="61"/>
        <end position="83"/>
    </location>
</feature>
<accession>A0A2T9XZL7</accession>
<evidence type="ECO:0000313" key="4">
    <source>
        <dbReference type="Proteomes" id="UP000245609"/>
    </source>
</evidence>
<keyword evidence="4" id="KW-1185">Reference proteome</keyword>
<proteinExistence type="predicted"/>
<dbReference type="EMBL" id="MBFS01003648">
    <property type="protein sequence ID" value="PVU85532.1"/>
    <property type="molecule type" value="Genomic_DNA"/>
</dbReference>
<evidence type="ECO:0000256" key="2">
    <source>
        <dbReference type="SAM" id="Phobius"/>
    </source>
</evidence>
<keyword evidence="2" id="KW-0812">Transmembrane</keyword>
<keyword evidence="2" id="KW-0472">Membrane</keyword>
<name>A0A2T9XZL7_9FUNG</name>
<gene>
    <name evidence="3" type="ORF">BB560_006985</name>
</gene>
<protein>
    <submittedName>
        <fullName evidence="3">Uncharacterized protein</fullName>
    </submittedName>
</protein>
<evidence type="ECO:0000256" key="1">
    <source>
        <dbReference type="SAM" id="MobiDB-lite"/>
    </source>
</evidence>
<dbReference type="Proteomes" id="UP000245609">
    <property type="component" value="Unassembled WGS sequence"/>
</dbReference>
<organism evidence="3 4">
    <name type="scientific">Smittium megazygosporum</name>
    <dbReference type="NCBI Taxonomy" id="133381"/>
    <lineage>
        <taxon>Eukaryota</taxon>
        <taxon>Fungi</taxon>
        <taxon>Fungi incertae sedis</taxon>
        <taxon>Zoopagomycota</taxon>
        <taxon>Kickxellomycotina</taxon>
        <taxon>Harpellomycetes</taxon>
        <taxon>Harpellales</taxon>
        <taxon>Legeriomycetaceae</taxon>
        <taxon>Smittium</taxon>
    </lineage>
</organism>
<feature type="transmembrane region" description="Helical" evidence="2">
    <location>
        <begin position="94"/>
        <end position="111"/>
    </location>
</feature>
<comment type="caution">
    <text evidence="3">The sequence shown here is derived from an EMBL/GenBank/DDBJ whole genome shotgun (WGS) entry which is preliminary data.</text>
</comment>
<reference evidence="3 4" key="1">
    <citation type="journal article" date="2018" name="MBio">
        <title>Comparative Genomics Reveals the Core Gene Toolbox for the Fungus-Insect Symbiosis.</title>
        <authorList>
            <person name="Wang Y."/>
            <person name="Stata M."/>
            <person name="Wang W."/>
            <person name="Stajich J.E."/>
            <person name="White M.M."/>
            <person name="Moncalvo J.M."/>
        </authorList>
    </citation>
    <scope>NUCLEOTIDE SEQUENCE [LARGE SCALE GENOMIC DNA]</scope>
    <source>
        <strain evidence="3 4">SC-DP-2</strain>
    </source>
</reference>